<dbReference type="RefSeq" id="XP_066697444.1">
    <property type="nucleotide sequence ID" value="XM_066845046.1"/>
</dbReference>
<proteinExistence type="inferred from homology"/>
<evidence type="ECO:0000256" key="9">
    <source>
        <dbReference type="RuleBase" id="RU000589"/>
    </source>
</evidence>
<dbReference type="PROSITE" id="PS00503">
    <property type="entry name" value="PECTINESTERASE_2"/>
    <property type="match status" value="1"/>
</dbReference>
<keyword evidence="13" id="KW-1185">Reference proteome</keyword>
<dbReference type="Pfam" id="PF01095">
    <property type="entry name" value="Pectinesterase"/>
    <property type="match status" value="1"/>
</dbReference>
<dbReference type="PANTHER" id="PTHR31321:SF127">
    <property type="entry name" value="PECTINESTERASE"/>
    <property type="match status" value="1"/>
</dbReference>
<dbReference type="InterPro" id="IPR011050">
    <property type="entry name" value="Pectin_lyase_fold/virulence"/>
</dbReference>
<protein>
    <recommendedName>
        <fullName evidence="3 9">Pectinesterase</fullName>
        <ecNumber evidence="3 9">3.1.1.11</ecNumber>
    </recommendedName>
</protein>
<dbReference type="EMBL" id="JAQQWE010000006">
    <property type="protein sequence ID" value="KAK7947938.1"/>
    <property type="molecule type" value="Genomic_DNA"/>
</dbReference>
<keyword evidence="9" id="KW-0961">Cell wall biogenesis/degradation</keyword>
<keyword evidence="9" id="KW-0964">Secreted</keyword>
<comment type="catalytic activity">
    <reaction evidence="7 9">
        <text>[(1-&gt;4)-alpha-D-galacturonosyl methyl ester](n) + n H2O = [(1-&gt;4)-alpha-D-galacturonosyl](n) + n methanol + n H(+)</text>
        <dbReference type="Rhea" id="RHEA:22380"/>
        <dbReference type="Rhea" id="RHEA-COMP:14570"/>
        <dbReference type="Rhea" id="RHEA-COMP:14573"/>
        <dbReference type="ChEBI" id="CHEBI:15377"/>
        <dbReference type="ChEBI" id="CHEBI:15378"/>
        <dbReference type="ChEBI" id="CHEBI:17790"/>
        <dbReference type="ChEBI" id="CHEBI:140522"/>
        <dbReference type="ChEBI" id="CHEBI:140523"/>
        <dbReference type="EC" id="3.1.1.11"/>
    </reaction>
</comment>
<name>A0ABR1Q645_9PEZI</name>
<evidence type="ECO:0000256" key="8">
    <source>
        <dbReference type="PROSITE-ProRule" id="PRU10040"/>
    </source>
</evidence>
<dbReference type="Gene3D" id="2.160.20.10">
    <property type="entry name" value="Single-stranded right-handed beta-helix, Pectin lyase-like"/>
    <property type="match status" value="1"/>
</dbReference>
<keyword evidence="4 9" id="KW-0732">Signal</keyword>
<feature type="domain" description="CBM1" evidence="11">
    <location>
        <begin position="361"/>
        <end position="396"/>
    </location>
</feature>
<dbReference type="PROSITE" id="PS00562">
    <property type="entry name" value="CBM1_1"/>
    <property type="match status" value="1"/>
</dbReference>
<sequence length="396" mass="41229">MKIAAVAFLLIGAPGAFAASRTSPPSGCLHVAKSGGQYTSVQAAINALSTSSSADQCVFVNQGTYTEQVYIASRAAKLTIYGYSTDTSSYAGNKATVTFNKDAKAAGNNDKSGTLRVAAANVKVYNLNVINSFGKGSQAIALSAQASSGYYGCSFYGFQDTLLSNKGSQYYRNSMITGATDFIFGQNAASWFEQCNIRVRNGGYYITANGRNSASNPSYYVFNKGDIRAGSGESVGAGSYYLGRPWRTYSRVVFQSTVMSNVINGAGWHDWNGDPDLGNVYYGEYSNTGAGASGSRVGWSKKLSSAVSISTVLGSNYASQPWYDGAYPGAAADEPLPTSTTTTTTTGANTPTDAPGGGGGVCAALYGQCGGQGFSGPFCCSSGTCKVSNDWYSQCV</sequence>
<feature type="chain" id="PRO_5044964492" description="Pectinesterase" evidence="9">
    <location>
        <begin position="19"/>
        <end position="396"/>
    </location>
</feature>
<evidence type="ECO:0000313" key="12">
    <source>
        <dbReference type="EMBL" id="KAK7947938.1"/>
    </source>
</evidence>
<evidence type="ECO:0000256" key="7">
    <source>
        <dbReference type="ARBA" id="ARBA00047928"/>
    </source>
</evidence>
<evidence type="ECO:0000256" key="6">
    <source>
        <dbReference type="ARBA" id="ARBA00023085"/>
    </source>
</evidence>
<feature type="compositionally biased region" description="Low complexity" evidence="10">
    <location>
        <begin position="335"/>
        <end position="353"/>
    </location>
</feature>
<dbReference type="PROSITE" id="PS51164">
    <property type="entry name" value="CBM1_2"/>
    <property type="match status" value="1"/>
</dbReference>
<feature type="region of interest" description="Disordered" evidence="10">
    <location>
        <begin position="329"/>
        <end position="353"/>
    </location>
</feature>
<organism evidence="12 13">
    <name type="scientific">Apiospora aurea</name>
    <dbReference type="NCBI Taxonomy" id="335848"/>
    <lineage>
        <taxon>Eukaryota</taxon>
        <taxon>Fungi</taxon>
        <taxon>Dikarya</taxon>
        <taxon>Ascomycota</taxon>
        <taxon>Pezizomycotina</taxon>
        <taxon>Sordariomycetes</taxon>
        <taxon>Xylariomycetidae</taxon>
        <taxon>Amphisphaeriales</taxon>
        <taxon>Apiosporaceae</taxon>
        <taxon>Apiospora</taxon>
    </lineage>
</organism>
<evidence type="ECO:0000256" key="4">
    <source>
        <dbReference type="ARBA" id="ARBA00022729"/>
    </source>
</evidence>
<evidence type="ECO:0000256" key="5">
    <source>
        <dbReference type="ARBA" id="ARBA00022801"/>
    </source>
</evidence>
<dbReference type="SUPFAM" id="SSF51126">
    <property type="entry name" value="Pectin lyase-like"/>
    <property type="match status" value="1"/>
</dbReference>
<reference evidence="12 13" key="1">
    <citation type="submission" date="2023-01" db="EMBL/GenBank/DDBJ databases">
        <title>Analysis of 21 Apiospora genomes using comparative genomics revels a genus with tremendous synthesis potential of carbohydrate active enzymes and secondary metabolites.</title>
        <authorList>
            <person name="Sorensen T."/>
        </authorList>
    </citation>
    <scope>NUCLEOTIDE SEQUENCE [LARGE SCALE GENOMIC DNA]</scope>
    <source>
        <strain evidence="12 13">CBS 24483</strain>
    </source>
</reference>
<evidence type="ECO:0000256" key="3">
    <source>
        <dbReference type="ARBA" id="ARBA00013229"/>
    </source>
</evidence>
<dbReference type="InterPro" id="IPR012334">
    <property type="entry name" value="Pectin_lyas_fold"/>
</dbReference>
<comment type="similarity">
    <text evidence="2">Belongs to the pectinesterase family.</text>
</comment>
<dbReference type="InterPro" id="IPR000070">
    <property type="entry name" value="Pectinesterase_cat"/>
</dbReference>
<dbReference type="InterPro" id="IPR000254">
    <property type="entry name" value="CBD"/>
</dbReference>
<evidence type="ECO:0000313" key="13">
    <source>
        <dbReference type="Proteomes" id="UP001391051"/>
    </source>
</evidence>
<dbReference type="SUPFAM" id="SSF57180">
    <property type="entry name" value="Cellulose-binding domain"/>
    <property type="match status" value="1"/>
</dbReference>
<dbReference type="EC" id="3.1.1.11" evidence="3 9"/>
<dbReference type="Pfam" id="PF00734">
    <property type="entry name" value="CBM_1"/>
    <property type="match status" value="1"/>
</dbReference>
<dbReference type="InterPro" id="IPR033131">
    <property type="entry name" value="Pectinesterase_Asp_AS"/>
</dbReference>
<evidence type="ECO:0000256" key="1">
    <source>
        <dbReference type="ARBA" id="ARBA00005184"/>
    </source>
</evidence>
<feature type="signal peptide" evidence="9">
    <location>
        <begin position="1"/>
        <end position="18"/>
    </location>
</feature>
<keyword evidence="6 9" id="KW-0063">Aspartyl esterase</keyword>
<keyword evidence="5 9" id="KW-0378">Hydrolase</keyword>
<dbReference type="Proteomes" id="UP001391051">
    <property type="component" value="Unassembled WGS sequence"/>
</dbReference>
<comment type="pathway">
    <text evidence="1 9">Glycan metabolism; pectin degradation; 2-dehydro-3-deoxy-D-gluconate from pectin: step 1/5.</text>
</comment>
<evidence type="ECO:0000256" key="2">
    <source>
        <dbReference type="ARBA" id="ARBA00008891"/>
    </source>
</evidence>
<dbReference type="SMART" id="SM00236">
    <property type="entry name" value="fCBD"/>
    <property type="match status" value="1"/>
</dbReference>
<comment type="function">
    <text evidence="9">Involved in maceration and soft-rotting of plant tissue.</text>
</comment>
<dbReference type="GeneID" id="92078108"/>
<accession>A0ABR1Q645</accession>
<feature type="active site" evidence="8">
    <location>
        <position position="181"/>
    </location>
</feature>
<dbReference type="PANTHER" id="PTHR31321">
    <property type="entry name" value="ACYL-COA THIOESTER HYDROLASE YBHC-RELATED"/>
    <property type="match status" value="1"/>
</dbReference>
<dbReference type="InterPro" id="IPR035971">
    <property type="entry name" value="CBD_sf"/>
</dbReference>
<comment type="subcellular location">
    <subcellularLocation>
        <location evidence="9">Secreted</location>
    </subcellularLocation>
</comment>
<evidence type="ECO:0000259" key="11">
    <source>
        <dbReference type="PROSITE" id="PS51164"/>
    </source>
</evidence>
<evidence type="ECO:0000256" key="10">
    <source>
        <dbReference type="SAM" id="MobiDB-lite"/>
    </source>
</evidence>
<comment type="caution">
    <text evidence="12">The sequence shown here is derived from an EMBL/GenBank/DDBJ whole genome shotgun (WGS) entry which is preliminary data.</text>
</comment>
<gene>
    <name evidence="12" type="ORF">PG986_008824</name>
</gene>